<protein>
    <submittedName>
        <fullName evidence="2">Uncharacterized protein</fullName>
    </submittedName>
</protein>
<reference evidence="3" key="1">
    <citation type="journal article" date="2017" name="Cell">
        <title>Insights into land plant evolution garnered from the Marchantia polymorpha genome.</title>
        <authorList>
            <person name="Bowman J.L."/>
            <person name="Kohchi T."/>
            <person name="Yamato K.T."/>
            <person name="Jenkins J."/>
            <person name="Shu S."/>
            <person name="Ishizaki K."/>
            <person name="Yamaoka S."/>
            <person name="Nishihama R."/>
            <person name="Nakamura Y."/>
            <person name="Berger F."/>
            <person name="Adam C."/>
            <person name="Aki S.S."/>
            <person name="Althoff F."/>
            <person name="Araki T."/>
            <person name="Arteaga-Vazquez M.A."/>
            <person name="Balasubrmanian S."/>
            <person name="Barry K."/>
            <person name="Bauer D."/>
            <person name="Boehm C.R."/>
            <person name="Briginshaw L."/>
            <person name="Caballero-Perez J."/>
            <person name="Catarino B."/>
            <person name="Chen F."/>
            <person name="Chiyoda S."/>
            <person name="Chovatia M."/>
            <person name="Davies K.M."/>
            <person name="Delmans M."/>
            <person name="Demura T."/>
            <person name="Dierschke T."/>
            <person name="Dolan L."/>
            <person name="Dorantes-Acosta A.E."/>
            <person name="Eklund D.M."/>
            <person name="Florent S.N."/>
            <person name="Flores-Sandoval E."/>
            <person name="Fujiyama A."/>
            <person name="Fukuzawa H."/>
            <person name="Galik B."/>
            <person name="Grimanelli D."/>
            <person name="Grimwood J."/>
            <person name="Grossniklaus U."/>
            <person name="Hamada T."/>
            <person name="Haseloff J."/>
            <person name="Hetherington A.J."/>
            <person name="Higo A."/>
            <person name="Hirakawa Y."/>
            <person name="Hundley H.N."/>
            <person name="Ikeda Y."/>
            <person name="Inoue K."/>
            <person name="Inoue S.I."/>
            <person name="Ishida S."/>
            <person name="Jia Q."/>
            <person name="Kakita M."/>
            <person name="Kanazawa T."/>
            <person name="Kawai Y."/>
            <person name="Kawashima T."/>
            <person name="Kennedy M."/>
            <person name="Kinose K."/>
            <person name="Kinoshita T."/>
            <person name="Kohara Y."/>
            <person name="Koide E."/>
            <person name="Komatsu K."/>
            <person name="Kopischke S."/>
            <person name="Kubo M."/>
            <person name="Kyozuka J."/>
            <person name="Lagercrantz U."/>
            <person name="Lin S.S."/>
            <person name="Lindquist E."/>
            <person name="Lipzen A.M."/>
            <person name="Lu C.W."/>
            <person name="De Luna E."/>
            <person name="Martienssen R.A."/>
            <person name="Minamino N."/>
            <person name="Mizutani M."/>
            <person name="Mizutani M."/>
            <person name="Mochizuki N."/>
            <person name="Monte I."/>
            <person name="Mosher R."/>
            <person name="Nagasaki H."/>
            <person name="Nakagami H."/>
            <person name="Naramoto S."/>
            <person name="Nishitani K."/>
            <person name="Ohtani M."/>
            <person name="Okamoto T."/>
            <person name="Okumura M."/>
            <person name="Phillips J."/>
            <person name="Pollak B."/>
            <person name="Reinders A."/>
            <person name="Rovekamp M."/>
            <person name="Sano R."/>
            <person name="Sawa S."/>
            <person name="Schmid M.W."/>
            <person name="Shirakawa M."/>
            <person name="Solano R."/>
            <person name="Spunde A."/>
            <person name="Suetsugu N."/>
            <person name="Sugano S."/>
            <person name="Sugiyama A."/>
            <person name="Sun R."/>
            <person name="Suzuki Y."/>
            <person name="Takenaka M."/>
            <person name="Takezawa D."/>
            <person name="Tomogane H."/>
            <person name="Tsuzuki M."/>
            <person name="Ueda T."/>
            <person name="Umeda M."/>
            <person name="Ward J.M."/>
            <person name="Watanabe Y."/>
            <person name="Yazaki K."/>
            <person name="Yokoyama R."/>
            <person name="Yoshitake Y."/>
            <person name="Yotsui I."/>
            <person name="Zachgo S."/>
            <person name="Schmutz J."/>
        </authorList>
    </citation>
    <scope>NUCLEOTIDE SEQUENCE [LARGE SCALE GENOMIC DNA]</scope>
    <source>
        <strain evidence="3">Tak-1</strain>
    </source>
</reference>
<proteinExistence type="predicted"/>
<dbReference type="AlphaFoldDB" id="A0A2R6XIG6"/>
<sequence>MHWRKLHAGDEACTTREMGPARAKASTTGRTSVLCPDTETLSILVQRQLFLPTPKPLPPIFARFGHASRRIKQIRLERAKTIAMPSPSTSTTTDRTSRLGGTILSWVVQFTLV</sequence>
<feature type="region of interest" description="Disordered" evidence="1">
    <location>
        <begin position="1"/>
        <end position="30"/>
    </location>
</feature>
<evidence type="ECO:0000256" key="1">
    <source>
        <dbReference type="SAM" id="MobiDB-lite"/>
    </source>
</evidence>
<organism evidence="2 3">
    <name type="scientific">Marchantia polymorpha</name>
    <name type="common">Common liverwort</name>
    <name type="synonym">Marchantia aquatica</name>
    <dbReference type="NCBI Taxonomy" id="3197"/>
    <lineage>
        <taxon>Eukaryota</taxon>
        <taxon>Viridiplantae</taxon>
        <taxon>Streptophyta</taxon>
        <taxon>Embryophyta</taxon>
        <taxon>Marchantiophyta</taxon>
        <taxon>Marchantiopsida</taxon>
        <taxon>Marchantiidae</taxon>
        <taxon>Marchantiales</taxon>
        <taxon>Marchantiaceae</taxon>
        <taxon>Marchantia</taxon>
    </lineage>
</organism>
<gene>
    <name evidence="2" type="ORF">MARPO_0013s0095</name>
</gene>
<dbReference type="EMBL" id="KZ772685">
    <property type="protein sequence ID" value="PTQ45869.1"/>
    <property type="molecule type" value="Genomic_DNA"/>
</dbReference>
<name>A0A2R6XIG6_MARPO</name>
<evidence type="ECO:0000313" key="2">
    <source>
        <dbReference type="EMBL" id="PTQ45869.1"/>
    </source>
</evidence>
<dbReference type="Proteomes" id="UP000244005">
    <property type="component" value="Unassembled WGS sequence"/>
</dbReference>
<dbReference type="Gramene" id="Mp8g06970.1">
    <property type="protein sequence ID" value="Mp8g06970.1.cds1"/>
    <property type="gene ID" value="Mp8g06970"/>
</dbReference>
<keyword evidence="3" id="KW-1185">Reference proteome</keyword>
<accession>A0A2R6XIG6</accession>
<evidence type="ECO:0000313" key="3">
    <source>
        <dbReference type="Proteomes" id="UP000244005"/>
    </source>
</evidence>